<dbReference type="GO" id="GO:0019992">
    <property type="term" value="F:diacylglycerol binding"/>
    <property type="evidence" value="ECO:0007669"/>
    <property type="project" value="InterPro"/>
</dbReference>
<organism evidence="3 4">
    <name type="scientific">Protopolystoma xenopodis</name>
    <dbReference type="NCBI Taxonomy" id="117903"/>
    <lineage>
        <taxon>Eukaryota</taxon>
        <taxon>Metazoa</taxon>
        <taxon>Spiralia</taxon>
        <taxon>Lophotrochozoa</taxon>
        <taxon>Platyhelminthes</taxon>
        <taxon>Monogenea</taxon>
        <taxon>Polyopisthocotylea</taxon>
        <taxon>Polystomatidea</taxon>
        <taxon>Polystomatidae</taxon>
        <taxon>Protopolystoma</taxon>
    </lineage>
</organism>
<dbReference type="AlphaFoldDB" id="A0A448WGB0"/>
<evidence type="ECO:0000313" key="3">
    <source>
        <dbReference type="EMBL" id="VEL11060.1"/>
    </source>
</evidence>
<keyword evidence="1" id="KW-0732">Signal</keyword>
<evidence type="ECO:0000259" key="2">
    <source>
        <dbReference type="PROSITE" id="PS51259"/>
    </source>
</evidence>
<feature type="signal peptide" evidence="1">
    <location>
        <begin position="1"/>
        <end position="22"/>
    </location>
</feature>
<dbReference type="GO" id="GO:0061789">
    <property type="term" value="P:dense core granule priming"/>
    <property type="evidence" value="ECO:0007669"/>
    <property type="project" value="TreeGrafter"/>
</dbReference>
<dbReference type="GO" id="GO:0016081">
    <property type="term" value="P:synaptic vesicle docking"/>
    <property type="evidence" value="ECO:0007669"/>
    <property type="project" value="TreeGrafter"/>
</dbReference>
<feature type="domain" description="MHD2" evidence="2">
    <location>
        <begin position="1"/>
        <end position="94"/>
    </location>
</feature>
<dbReference type="Gene3D" id="1.20.58.1100">
    <property type="match status" value="1"/>
</dbReference>
<reference evidence="3" key="1">
    <citation type="submission" date="2018-11" db="EMBL/GenBank/DDBJ databases">
        <authorList>
            <consortium name="Pathogen Informatics"/>
        </authorList>
    </citation>
    <scope>NUCLEOTIDE SEQUENCE</scope>
</reference>
<dbReference type="GO" id="GO:0005516">
    <property type="term" value="F:calmodulin binding"/>
    <property type="evidence" value="ECO:0007669"/>
    <property type="project" value="TreeGrafter"/>
</dbReference>
<dbReference type="GO" id="GO:0016082">
    <property type="term" value="P:synaptic vesicle priming"/>
    <property type="evidence" value="ECO:0007669"/>
    <property type="project" value="TreeGrafter"/>
</dbReference>
<keyword evidence="4" id="KW-1185">Reference proteome</keyword>
<dbReference type="GO" id="GO:0098831">
    <property type="term" value="C:presynaptic active zone cytoplasmic component"/>
    <property type="evidence" value="ECO:0007669"/>
    <property type="project" value="TreeGrafter"/>
</dbReference>
<dbReference type="InterPro" id="IPR010439">
    <property type="entry name" value="MUN_dom"/>
</dbReference>
<evidence type="ECO:0000313" key="4">
    <source>
        <dbReference type="Proteomes" id="UP000784294"/>
    </source>
</evidence>
<dbReference type="OrthoDB" id="5831756at2759"/>
<evidence type="ECO:0000256" key="1">
    <source>
        <dbReference type="SAM" id="SignalP"/>
    </source>
</evidence>
<comment type="caution">
    <text evidence="3">The sequence shown here is derived from an EMBL/GenBank/DDBJ whole genome shotgun (WGS) entry which is preliminary data.</text>
</comment>
<dbReference type="GO" id="GO:0035249">
    <property type="term" value="P:synaptic transmission, glutamatergic"/>
    <property type="evidence" value="ECO:0007669"/>
    <property type="project" value="TreeGrafter"/>
</dbReference>
<feature type="chain" id="PRO_5019328088" description="MHD2 domain-containing protein" evidence="1">
    <location>
        <begin position="23"/>
        <end position="113"/>
    </location>
</feature>
<dbReference type="Pfam" id="PF06292">
    <property type="entry name" value="MUN"/>
    <property type="match status" value="1"/>
</dbReference>
<dbReference type="GO" id="GO:0099525">
    <property type="term" value="P:presynaptic dense core vesicle exocytosis"/>
    <property type="evidence" value="ECO:0007669"/>
    <property type="project" value="TreeGrafter"/>
</dbReference>
<gene>
    <name evidence="3" type="ORF">PXEA_LOCUS4500</name>
</gene>
<dbReference type="GO" id="GO:0043195">
    <property type="term" value="C:terminal bouton"/>
    <property type="evidence" value="ECO:0007669"/>
    <property type="project" value="TreeGrafter"/>
</dbReference>
<dbReference type="InterPro" id="IPR014772">
    <property type="entry name" value="Munc13_dom-2"/>
</dbReference>
<name>A0A448WGB0_9PLAT</name>
<dbReference type="PANTHER" id="PTHR10480:SF12">
    <property type="entry name" value="UNC-13, ISOFORM E"/>
    <property type="match status" value="1"/>
</dbReference>
<dbReference type="PANTHER" id="PTHR10480">
    <property type="entry name" value="PROTEIN UNC-13 HOMOLOG"/>
    <property type="match status" value="1"/>
</dbReference>
<proteinExistence type="predicted"/>
<dbReference type="EMBL" id="CAAALY010010717">
    <property type="protein sequence ID" value="VEL11060.1"/>
    <property type="molecule type" value="Genomic_DNA"/>
</dbReference>
<dbReference type="PROSITE" id="PS51259">
    <property type="entry name" value="MHD2"/>
    <property type="match status" value="1"/>
</dbReference>
<dbReference type="GO" id="GO:0030672">
    <property type="term" value="C:synaptic vesicle membrane"/>
    <property type="evidence" value="ECO:0007669"/>
    <property type="project" value="TreeGrafter"/>
</dbReference>
<dbReference type="InterPro" id="IPR027080">
    <property type="entry name" value="Unc-13"/>
</dbReference>
<dbReference type="GO" id="GO:0042734">
    <property type="term" value="C:presynaptic membrane"/>
    <property type="evidence" value="ECO:0007669"/>
    <property type="project" value="TreeGrafter"/>
</dbReference>
<dbReference type="GO" id="GO:0031594">
    <property type="term" value="C:neuromuscular junction"/>
    <property type="evidence" value="ECO:0007669"/>
    <property type="project" value="TreeGrafter"/>
</dbReference>
<accession>A0A448WGB0</accession>
<dbReference type="Proteomes" id="UP000784294">
    <property type="component" value="Unassembled WGS sequence"/>
</dbReference>
<dbReference type="GO" id="GO:0017075">
    <property type="term" value="F:syntaxin-1 binding"/>
    <property type="evidence" value="ECO:0007669"/>
    <property type="project" value="TreeGrafter"/>
</dbReference>
<sequence>MPHCSRLPLLLFLFPNLLLVYLKDISKDSGPAERNLTPRHCQILDIALDAIKAYFHAGGSGLKKTYLDKSPELQSLRYALSLYTQTTDALIKNFVATQTSQGESYPDCIITFI</sequence>
<protein>
    <recommendedName>
        <fullName evidence="2">MHD2 domain-containing protein</fullName>
    </recommendedName>
</protein>